<dbReference type="InterPro" id="IPR011989">
    <property type="entry name" value="ARM-like"/>
</dbReference>
<dbReference type="PROSITE" id="PS50082">
    <property type="entry name" value="WD_REPEATS_2"/>
    <property type="match status" value="1"/>
</dbReference>
<dbReference type="InterPro" id="IPR056514">
    <property type="entry name" value="ARM_LIN_2nd"/>
</dbReference>
<dbReference type="Gene3D" id="3.30.40.10">
    <property type="entry name" value="Zinc/RING finger domain, C3HC4 (zinc finger)"/>
    <property type="match status" value="1"/>
</dbReference>
<evidence type="ECO:0000256" key="5">
    <source>
        <dbReference type="PROSITE-ProRule" id="PRU00221"/>
    </source>
</evidence>
<protein>
    <recommendedName>
        <fullName evidence="3">RING-type E3 ubiquitin transferase</fullName>
        <ecNumber evidence="3">2.3.2.27</ecNumber>
    </recommendedName>
</protein>
<dbReference type="GO" id="GO:0061630">
    <property type="term" value="F:ubiquitin protein ligase activity"/>
    <property type="evidence" value="ECO:0007669"/>
    <property type="project" value="UniProtKB-EC"/>
</dbReference>
<dbReference type="InterPro" id="IPR003613">
    <property type="entry name" value="Ubox_domain"/>
</dbReference>
<evidence type="ECO:0000256" key="6">
    <source>
        <dbReference type="SAM" id="MobiDB-lite"/>
    </source>
</evidence>
<comment type="caution">
    <text evidence="8">The sequence shown here is derived from an EMBL/GenBank/DDBJ whole genome shotgun (WGS) entry which is preliminary data.</text>
</comment>
<comment type="catalytic activity">
    <reaction evidence="1">
        <text>S-ubiquitinyl-[E2 ubiquitin-conjugating enzyme]-L-cysteine + [acceptor protein]-L-lysine = [E2 ubiquitin-conjugating enzyme]-L-cysteine + N(6)-ubiquitinyl-[acceptor protein]-L-lysine.</text>
        <dbReference type="EC" id="2.3.2.27"/>
    </reaction>
</comment>
<keyword evidence="4" id="KW-0808">Transferase</keyword>
<dbReference type="SUPFAM" id="SSF48371">
    <property type="entry name" value="ARM repeat"/>
    <property type="match status" value="1"/>
</dbReference>
<dbReference type="SMART" id="SM00504">
    <property type="entry name" value="Ubox"/>
    <property type="match status" value="1"/>
</dbReference>
<dbReference type="PROSITE" id="PS50294">
    <property type="entry name" value="WD_REPEATS_REGION"/>
    <property type="match status" value="1"/>
</dbReference>
<dbReference type="InterPro" id="IPR055566">
    <property type="entry name" value="ARM_LIN"/>
</dbReference>
<keyword evidence="5" id="KW-0853">WD repeat</keyword>
<sequence>MARKYGMAMDGKDMDRFLISTIGSFIQDRLINKEARIEHKEQCAERLAAEEGTDRNSEVQYADQAVLANLDWGIDALEEAIKTSNMETKLARLDYAEKMLQVCAMLNSRQKTAGVPNFYLSAWAHLNLAFLWKLRNNVRKSVIHILEMYIVDPMFSRIDFAPELWQDLFLPHMSSIVGWYTQERQKIVMEVIPDSSDLSFTTDFDQFFNESLIFSMRPDQAAKLQKLEILYGESLDENTRLYAKYYKDWMLFDSTVNKKGMPMLPIAEPPMTPLHEVCRSIPNYVKFGPILPKSAGFSLVLREVENETESCRLSAASSSPSKLETLASQEILDEQNENGTDSNSDDVDVDFEVKNCKLTPGNMKQDEAGELGPWKVPSQKSSRCYSPSFSPVDSPRTPSPKVSSPKFTVPAKEPEKILCLLSNRMTDYSLTTSLPASPRVCTDASIGLANSDGEVVEVKRSHGRSARHKKSTTFGKIKTKVSENRFLCESEDDASNSNISLPTSGKVTPRTRAPKDFVCPITSQLFNDPVTLETGQTYERTAIQEWLERGNTTCPITRQNLSATALPKTNYVLKRLITSWKEQYPDLAQESSYSEIPIASPNAVTLRESLIELTSSKALDVCHTPAKMDTPKSRISKRFMAAPLSTSPTSVISQAALESVINELKPYTSCLCTSEDLQECEAAVLEIARIWRGANADPGVHAYLAKPTVINGFVEILSASMNREVLRVSIFILSELIYRDETVCETLTTVDSDFDCLAALLKNGLYEASVLIYQLRPDFSQLSCLELIPSLLQVIAKKDEETDEFQMGMDAKDAAVAILGQILSGGDENGKLINALSVVSANGIPPLIKCLDRTQGRLSAVSALVNCMRADRNCRTLIASRADLSPVLELFHVGDDSAKCLCMDFITELVLLNRRTFCNQVLQIIRDEGSFSTMHIFLVYLQMAPIEKQPVVASLLLQLDLLVEPWKMSIYREEAVETLIEVLCRKEFPVAQAVAVNALISLPGRLTASGKSLTEAWLLKAAGLDQNYNSLIKADRIRKMDDESLHSMGEEEKAANAWEKRVAFVLGNHANGSIFKALEECLKGNSLDMAKSCLVVATWLTHTLADLPDTGVMDIACQCLLDQFVNVVQSSHNLEEKVLATLALKSFINNSEALKELGVYAKIICKSLRKLRMSSSVTQDIIRALINLPSVNAAELWSCRELVEIDSSENGEVLSLIHLKGCIFSGHSDGHIKVWATARGALRLIQEVRGHTKAVTCLSNSLSGDKLYSGSLDKTIRVWSIEPEEIRLLQVHDMKESVHLLTANDTMACFASQGTGVKLFNWGESPMHINFGKTVKSAAMTERKLYCGTTGYSILEVDLNKGCPNTFFSGTRKLLGKQPIKALSIHDGLLFAGGSSVDGSAGKVFSLSTKASTGSFSTGFDIYSLAVNNDFVFTGTKCGIIEVWLRERFTKLASIRVGGGGHTKITTLVADLDGMLFAGTTDGKIQGWALD</sequence>
<dbReference type="Pfam" id="PF23568">
    <property type="entry name" value="ARM_LIN"/>
    <property type="match status" value="1"/>
</dbReference>
<dbReference type="Pfam" id="PF23628">
    <property type="entry name" value="ARM_LIN_C"/>
    <property type="match status" value="1"/>
</dbReference>
<evidence type="ECO:0000259" key="7">
    <source>
        <dbReference type="PROSITE" id="PS51698"/>
    </source>
</evidence>
<dbReference type="InterPro" id="IPR015943">
    <property type="entry name" value="WD40/YVTN_repeat-like_dom_sf"/>
</dbReference>
<dbReference type="SMART" id="SM00320">
    <property type="entry name" value="WD40"/>
    <property type="match status" value="4"/>
</dbReference>
<dbReference type="Pfam" id="PF00400">
    <property type="entry name" value="WD40"/>
    <property type="match status" value="1"/>
</dbReference>
<dbReference type="InterPro" id="IPR036322">
    <property type="entry name" value="WD40_repeat_dom_sf"/>
</dbReference>
<dbReference type="EMBL" id="JAINDJ010000007">
    <property type="protein sequence ID" value="KAG9442581.1"/>
    <property type="molecule type" value="Genomic_DNA"/>
</dbReference>
<proteinExistence type="predicted"/>
<dbReference type="InterPro" id="IPR001680">
    <property type="entry name" value="WD40_rpt"/>
</dbReference>
<dbReference type="Gene3D" id="1.25.10.10">
    <property type="entry name" value="Leucine-rich Repeat Variant"/>
    <property type="match status" value="1"/>
</dbReference>
<dbReference type="InterPro" id="IPR056512">
    <property type="entry name" value="LIN_N"/>
</dbReference>
<evidence type="ECO:0000313" key="8">
    <source>
        <dbReference type="EMBL" id="KAG9442581.1"/>
    </source>
</evidence>
<evidence type="ECO:0000256" key="2">
    <source>
        <dbReference type="ARBA" id="ARBA00004906"/>
    </source>
</evidence>
<feature type="repeat" description="WD" evidence="5">
    <location>
        <begin position="1248"/>
        <end position="1282"/>
    </location>
</feature>
<evidence type="ECO:0000313" key="9">
    <source>
        <dbReference type="Proteomes" id="UP000825729"/>
    </source>
</evidence>
<evidence type="ECO:0000256" key="4">
    <source>
        <dbReference type="ARBA" id="ARBA00022679"/>
    </source>
</evidence>
<dbReference type="CDD" id="cd16664">
    <property type="entry name" value="RING-Ubox_PUB"/>
    <property type="match status" value="1"/>
</dbReference>
<gene>
    <name evidence="8" type="ORF">H6P81_018435</name>
</gene>
<feature type="region of interest" description="Disordered" evidence="6">
    <location>
        <begin position="359"/>
        <end position="408"/>
    </location>
</feature>
<evidence type="ECO:0000256" key="1">
    <source>
        <dbReference type="ARBA" id="ARBA00000900"/>
    </source>
</evidence>
<dbReference type="Proteomes" id="UP000825729">
    <property type="component" value="Unassembled WGS sequence"/>
</dbReference>
<dbReference type="PANTHER" id="PTHR47446:SF3">
    <property type="entry name" value="RING-TYPE E3 UBIQUITIN TRANSFERASE"/>
    <property type="match status" value="1"/>
</dbReference>
<keyword evidence="9" id="KW-1185">Reference proteome</keyword>
<dbReference type="Pfam" id="PF23654">
    <property type="entry name" value="ARM_LIN_2nd"/>
    <property type="match status" value="1"/>
</dbReference>
<accession>A0AAV7E2M4</accession>
<dbReference type="SUPFAM" id="SSF57850">
    <property type="entry name" value="RING/U-box"/>
    <property type="match status" value="1"/>
</dbReference>
<dbReference type="PANTHER" id="PTHR47446">
    <property type="entry name" value="RING-TYPE E3 UBIQUITIN TRANSFERASE"/>
    <property type="match status" value="1"/>
</dbReference>
<comment type="pathway">
    <text evidence="2">Protein modification; protein ubiquitination.</text>
</comment>
<organism evidence="8 9">
    <name type="scientific">Aristolochia fimbriata</name>
    <name type="common">White veined hardy Dutchman's pipe vine</name>
    <dbReference type="NCBI Taxonomy" id="158543"/>
    <lineage>
        <taxon>Eukaryota</taxon>
        <taxon>Viridiplantae</taxon>
        <taxon>Streptophyta</taxon>
        <taxon>Embryophyta</taxon>
        <taxon>Tracheophyta</taxon>
        <taxon>Spermatophyta</taxon>
        <taxon>Magnoliopsida</taxon>
        <taxon>Magnoliidae</taxon>
        <taxon>Piperales</taxon>
        <taxon>Aristolochiaceae</taxon>
        <taxon>Aristolochia</taxon>
    </lineage>
</organism>
<dbReference type="Pfam" id="PF04564">
    <property type="entry name" value="U-box"/>
    <property type="match status" value="1"/>
</dbReference>
<evidence type="ECO:0000256" key="3">
    <source>
        <dbReference type="ARBA" id="ARBA00012483"/>
    </source>
</evidence>
<dbReference type="InterPro" id="IPR016024">
    <property type="entry name" value="ARM-type_fold"/>
</dbReference>
<dbReference type="InterPro" id="IPR052858">
    <property type="entry name" value="E3_ubiquitin-ligase_LIN"/>
</dbReference>
<dbReference type="EC" id="2.3.2.27" evidence="3"/>
<reference evidence="8 9" key="1">
    <citation type="submission" date="2021-07" db="EMBL/GenBank/DDBJ databases">
        <title>The Aristolochia fimbriata genome: insights into angiosperm evolution, floral development and chemical biosynthesis.</title>
        <authorList>
            <person name="Jiao Y."/>
        </authorList>
    </citation>
    <scope>NUCLEOTIDE SEQUENCE [LARGE SCALE GENOMIC DNA]</scope>
    <source>
        <strain evidence="8">IBCAS-2021</strain>
        <tissue evidence="8">Leaf</tissue>
    </source>
</reference>
<feature type="domain" description="U-box" evidence="7">
    <location>
        <begin position="512"/>
        <end position="587"/>
    </location>
</feature>
<feature type="compositionally biased region" description="Polar residues" evidence="6">
    <location>
        <begin position="378"/>
        <end position="391"/>
    </location>
</feature>
<dbReference type="GO" id="GO:0016567">
    <property type="term" value="P:protein ubiquitination"/>
    <property type="evidence" value="ECO:0007669"/>
    <property type="project" value="InterPro"/>
</dbReference>
<dbReference type="InterPro" id="IPR013083">
    <property type="entry name" value="Znf_RING/FYVE/PHD"/>
</dbReference>
<dbReference type="PROSITE" id="PS51698">
    <property type="entry name" value="U_BOX"/>
    <property type="match status" value="1"/>
</dbReference>
<name>A0AAV7E2M4_ARIFI</name>
<dbReference type="Gene3D" id="2.130.10.10">
    <property type="entry name" value="YVTN repeat-like/Quinoprotein amine dehydrogenase"/>
    <property type="match status" value="1"/>
</dbReference>
<dbReference type="InterPro" id="IPR045210">
    <property type="entry name" value="RING-Ubox_PUB"/>
</dbReference>
<dbReference type="SUPFAM" id="SSF50978">
    <property type="entry name" value="WD40 repeat-like"/>
    <property type="match status" value="1"/>
</dbReference>